<protein>
    <submittedName>
        <fullName evidence="1">Uncharacterized protein</fullName>
    </submittedName>
</protein>
<evidence type="ECO:0000313" key="1">
    <source>
        <dbReference type="EMBL" id="KAE9614343.1"/>
    </source>
</evidence>
<comment type="caution">
    <text evidence="1">The sequence shown here is derived from an EMBL/GenBank/DDBJ whole genome shotgun (WGS) entry which is preliminary data.</text>
</comment>
<dbReference type="AlphaFoldDB" id="A0A6A4QKV7"/>
<organism evidence="1 2">
    <name type="scientific">Lupinus albus</name>
    <name type="common">White lupine</name>
    <name type="synonym">Lupinus termis</name>
    <dbReference type="NCBI Taxonomy" id="3870"/>
    <lineage>
        <taxon>Eukaryota</taxon>
        <taxon>Viridiplantae</taxon>
        <taxon>Streptophyta</taxon>
        <taxon>Embryophyta</taxon>
        <taxon>Tracheophyta</taxon>
        <taxon>Spermatophyta</taxon>
        <taxon>Magnoliopsida</taxon>
        <taxon>eudicotyledons</taxon>
        <taxon>Gunneridae</taxon>
        <taxon>Pentapetalae</taxon>
        <taxon>rosids</taxon>
        <taxon>fabids</taxon>
        <taxon>Fabales</taxon>
        <taxon>Fabaceae</taxon>
        <taxon>Papilionoideae</taxon>
        <taxon>50 kb inversion clade</taxon>
        <taxon>genistoids sensu lato</taxon>
        <taxon>core genistoids</taxon>
        <taxon>Genisteae</taxon>
        <taxon>Lupinus</taxon>
    </lineage>
</organism>
<accession>A0A6A4QKV7</accession>
<proteinExistence type="predicted"/>
<keyword evidence="2" id="KW-1185">Reference proteome</keyword>
<dbReference type="Proteomes" id="UP000447434">
    <property type="component" value="Chromosome 5"/>
</dbReference>
<name>A0A6A4QKV7_LUPAL</name>
<evidence type="ECO:0000313" key="2">
    <source>
        <dbReference type="Proteomes" id="UP000447434"/>
    </source>
</evidence>
<dbReference type="EMBL" id="WOCE01000005">
    <property type="protein sequence ID" value="KAE9614343.1"/>
    <property type="molecule type" value="Genomic_DNA"/>
</dbReference>
<sequence length="78" mass="8590">MVFFHSLLSFVVFSPSLYLFIFTSLSIDSFSSSISSSSSSSLSTDSLSSSLSFIFPLLKGIHHFVDHLLEGKHSPHFS</sequence>
<reference evidence="2" key="1">
    <citation type="journal article" date="2020" name="Nat. Commun.">
        <title>Genome sequence of the cluster root forming white lupin.</title>
        <authorList>
            <person name="Hufnagel B."/>
            <person name="Marques A."/>
            <person name="Soriano A."/>
            <person name="Marques L."/>
            <person name="Divol F."/>
            <person name="Doumas P."/>
            <person name="Sallet E."/>
            <person name="Mancinotti D."/>
            <person name="Carrere S."/>
            <person name="Marande W."/>
            <person name="Arribat S."/>
            <person name="Keller J."/>
            <person name="Huneau C."/>
            <person name="Blein T."/>
            <person name="Aime D."/>
            <person name="Laguerre M."/>
            <person name="Taylor J."/>
            <person name="Schubert V."/>
            <person name="Nelson M."/>
            <person name="Geu-Flores F."/>
            <person name="Crespi M."/>
            <person name="Gallardo-Guerrero K."/>
            <person name="Delaux P.-M."/>
            <person name="Salse J."/>
            <person name="Berges H."/>
            <person name="Guyot R."/>
            <person name="Gouzy J."/>
            <person name="Peret B."/>
        </authorList>
    </citation>
    <scope>NUCLEOTIDE SEQUENCE [LARGE SCALE GENOMIC DNA]</scope>
    <source>
        <strain evidence="2">cv. Amiga</strain>
    </source>
</reference>
<gene>
    <name evidence="1" type="ORF">Lalb_Chr05g0226911</name>
</gene>